<name>A0ABD5QTI8_9EURY</name>
<evidence type="ECO:0000313" key="2">
    <source>
        <dbReference type="Proteomes" id="UP001596145"/>
    </source>
</evidence>
<gene>
    <name evidence="1" type="ORF">ACFPJA_12420</name>
</gene>
<dbReference type="EMBL" id="JBHSKV010000017">
    <property type="protein sequence ID" value="MFC5135517.1"/>
    <property type="molecule type" value="Genomic_DNA"/>
</dbReference>
<organism evidence="1 2">
    <name type="scientific">Halorubrum glutamatedens</name>
    <dbReference type="NCBI Taxonomy" id="2707018"/>
    <lineage>
        <taxon>Archaea</taxon>
        <taxon>Methanobacteriati</taxon>
        <taxon>Methanobacteriota</taxon>
        <taxon>Stenosarchaea group</taxon>
        <taxon>Halobacteria</taxon>
        <taxon>Halobacteriales</taxon>
        <taxon>Haloferacaceae</taxon>
        <taxon>Halorubrum</taxon>
    </lineage>
</organism>
<accession>A0ABD5QTI8</accession>
<sequence length="59" mass="6143">MFGSRDGQDVMVRDDEGLPAVSVTITPIGSDNEDVAGEVAALLKEQYATGGDQEGDDAE</sequence>
<keyword evidence="2" id="KW-1185">Reference proteome</keyword>
<protein>
    <submittedName>
        <fullName evidence="1">Uncharacterized protein</fullName>
    </submittedName>
</protein>
<dbReference type="Proteomes" id="UP001596145">
    <property type="component" value="Unassembled WGS sequence"/>
</dbReference>
<dbReference type="AlphaFoldDB" id="A0ABD5QTI8"/>
<evidence type="ECO:0000313" key="1">
    <source>
        <dbReference type="EMBL" id="MFC5135517.1"/>
    </source>
</evidence>
<reference evidence="1 2" key="1">
    <citation type="journal article" date="2019" name="Int. J. Syst. Evol. Microbiol.">
        <title>The Global Catalogue of Microorganisms (GCM) 10K type strain sequencing project: providing services to taxonomists for standard genome sequencing and annotation.</title>
        <authorList>
            <consortium name="The Broad Institute Genomics Platform"/>
            <consortium name="The Broad Institute Genome Sequencing Center for Infectious Disease"/>
            <person name="Wu L."/>
            <person name="Ma J."/>
        </authorList>
    </citation>
    <scope>NUCLEOTIDE SEQUENCE [LARGE SCALE GENOMIC DNA]</scope>
    <source>
        <strain evidence="1 2">CGMCC 1.16026</strain>
    </source>
</reference>
<comment type="caution">
    <text evidence="1">The sequence shown here is derived from an EMBL/GenBank/DDBJ whole genome shotgun (WGS) entry which is preliminary data.</text>
</comment>
<proteinExistence type="predicted"/>
<dbReference type="RefSeq" id="WP_136516521.1">
    <property type="nucleotide sequence ID" value="NZ_JBHSKV010000017.1"/>
</dbReference>